<dbReference type="GO" id="GO:0016405">
    <property type="term" value="F:CoA-ligase activity"/>
    <property type="evidence" value="ECO:0007669"/>
    <property type="project" value="TreeGrafter"/>
</dbReference>
<evidence type="ECO:0000259" key="5">
    <source>
        <dbReference type="Pfam" id="PF13193"/>
    </source>
</evidence>
<dbReference type="GO" id="GO:0005777">
    <property type="term" value="C:peroxisome"/>
    <property type="evidence" value="ECO:0007669"/>
    <property type="project" value="UniProtKB-SubCell"/>
</dbReference>
<evidence type="ECO:0000256" key="1">
    <source>
        <dbReference type="ARBA" id="ARBA00004275"/>
    </source>
</evidence>
<dbReference type="Pfam" id="PF00501">
    <property type="entry name" value="AMP-binding"/>
    <property type="match status" value="1"/>
</dbReference>
<dbReference type="Pfam" id="PF13193">
    <property type="entry name" value="AMP-binding_C"/>
    <property type="match status" value="1"/>
</dbReference>
<keyword evidence="3" id="KW-0812">Transmembrane</keyword>
<dbReference type="Gene3D" id="3.40.50.980">
    <property type="match status" value="2"/>
</dbReference>
<dbReference type="InterPro" id="IPR045851">
    <property type="entry name" value="AMP-bd_C_sf"/>
</dbReference>
<dbReference type="AlphaFoldDB" id="V5ID86"/>
<feature type="transmembrane region" description="Helical" evidence="3">
    <location>
        <begin position="12"/>
        <end position="29"/>
    </location>
</feature>
<dbReference type="PANTHER" id="PTHR24096:SF422">
    <property type="entry name" value="BCDNA.GH02901"/>
    <property type="match status" value="1"/>
</dbReference>
<evidence type="ECO:0000256" key="3">
    <source>
        <dbReference type="SAM" id="Phobius"/>
    </source>
</evidence>
<organism evidence="6">
    <name type="scientific">Ixodes ricinus</name>
    <name type="common">Common tick</name>
    <name type="synonym">Acarus ricinus</name>
    <dbReference type="NCBI Taxonomy" id="34613"/>
    <lineage>
        <taxon>Eukaryota</taxon>
        <taxon>Metazoa</taxon>
        <taxon>Ecdysozoa</taxon>
        <taxon>Arthropoda</taxon>
        <taxon>Chelicerata</taxon>
        <taxon>Arachnida</taxon>
        <taxon>Acari</taxon>
        <taxon>Parasitiformes</taxon>
        <taxon>Ixodida</taxon>
        <taxon>Ixodoidea</taxon>
        <taxon>Ixodidae</taxon>
        <taxon>Ixodinae</taxon>
        <taxon>Ixodes</taxon>
    </lineage>
</organism>
<dbReference type="Gene3D" id="2.30.38.10">
    <property type="entry name" value="Luciferase, Domain 3"/>
    <property type="match status" value="1"/>
</dbReference>
<dbReference type="SUPFAM" id="SSF56801">
    <property type="entry name" value="Acetyl-CoA synthetase-like"/>
    <property type="match status" value="1"/>
</dbReference>
<comment type="subcellular location">
    <subcellularLocation>
        <location evidence="1">Peroxisome</location>
    </subcellularLocation>
</comment>
<accession>V5ID86</accession>
<name>V5ID86_IXORI</name>
<sequence length="465" mass="50891">MAGIHSAVNLDLVFAFYGALFAGGSVVFAKSNLTQREVAYQFGDSGPSIVFCDEQNADKTLKACRTLPSVKTLVVIGQRPDMISFSTLKQSPLSEFRPPESIDPQDIMAILYSSGTTGFPKGVMMSHKNFLAQVLVSGDGGSRLLEKNDIMLGIAPFTHVSGLWLYSTALSVGATVVMLSKNEPKDVVLAIEKYKVTQMIQFPTFAQKFLQCPLVDKHDLSTMKKLIIGGSTTPTVVARGIIDKLKLKSFRHVYGLSETCGAVAVTPASIEHYESVGMPNPLTQMKVVDVGTGKKLGPHQLGEVCVKSIYCVRGYFNKPEATAKLYDDEGFLKTGDVGYYTKDGYFYIVDRIKELIKCMDQQVAPAELEDLLLKHEAVKEVVVTGVPHPDFGEAARAYVVLFQGFLESKALEGQLKKLISDQSAPHKQLHGGIEFVSNIPKSDTGKNLRRALRDSYMKRFVAAAK</sequence>
<dbReference type="PANTHER" id="PTHR24096">
    <property type="entry name" value="LONG-CHAIN-FATTY-ACID--COA LIGASE"/>
    <property type="match status" value="1"/>
</dbReference>
<evidence type="ECO:0000256" key="2">
    <source>
        <dbReference type="ARBA" id="ARBA00023140"/>
    </source>
</evidence>
<reference evidence="6" key="1">
    <citation type="journal article" date="2015" name="Sci. Rep.">
        <title>Tissue- and time-dependent transcription in Ixodes ricinus salivary glands and midguts when blood feeding on the vertebrate host.</title>
        <authorList>
            <person name="Kotsyfakis M."/>
            <person name="Schwarz A."/>
            <person name="Erhart J."/>
            <person name="Ribeiro J.M."/>
        </authorList>
    </citation>
    <scope>NUCLEOTIDE SEQUENCE</scope>
    <source>
        <tissue evidence="6">Salivary gland and midgut</tissue>
    </source>
</reference>
<evidence type="ECO:0000259" key="4">
    <source>
        <dbReference type="Pfam" id="PF00501"/>
    </source>
</evidence>
<keyword evidence="3" id="KW-0472">Membrane</keyword>
<dbReference type="InterPro" id="IPR025110">
    <property type="entry name" value="AMP-bd_C"/>
</dbReference>
<dbReference type="EMBL" id="GANP01012372">
    <property type="protein sequence ID" value="JAB72096.1"/>
    <property type="molecule type" value="mRNA"/>
</dbReference>
<dbReference type="Gene3D" id="3.30.300.30">
    <property type="match status" value="1"/>
</dbReference>
<evidence type="ECO:0000313" key="6">
    <source>
        <dbReference type="EMBL" id="JAB72096.1"/>
    </source>
</evidence>
<dbReference type="InterPro" id="IPR000873">
    <property type="entry name" value="AMP-dep_synth/lig_dom"/>
</dbReference>
<keyword evidence="2" id="KW-0576">Peroxisome</keyword>
<keyword evidence="3" id="KW-1133">Transmembrane helix</keyword>
<proteinExistence type="evidence at transcript level"/>
<dbReference type="PROSITE" id="PS00455">
    <property type="entry name" value="AMP_BINDING"/>
    <property type="match status" value="1"/>
</dbReference>
<protein>
    <submittedName>
        <fullName evidence="6">Putative acyl-coa synthetase</fullName>
    </submittedName>
</protein>
<feature type="domain" description="AMP-dependent synthetase/ligase" evidence="4">
    <location>
        <begin position="9"/>
        <end position="316"/>
    </location>
</feature>
<feature type="domain" description="AMP-binding enzyme C-terminal" evidence="5">
    <location>
        <begin position="367"/>
        <end position="446"/>
    </location>
</feature>
<dbReference type="InterPro" id="IPR020845">
    <property type="entry name" value="AMP-binding_CS"/>
</dbReference>